<name>A0AA94HQ05_9MICO</name>
<dbReference type="EMBL" id="FOZN01000004">
    <property type="protein sequence ID" value="SFS18820.1"/>
    <property type="molecule type" value="Genomic_DNA"/>
</dbReference>
<feature type="transmembrane region" description="Helical" evidence="1">
    <location>
        <begin position="12"/>
        <end position="35"/>
    </location>
</feature>
<evidence type="ECO:0000313" key="2">
    <source>
        <dbReference type="EMBL" id="SFS18820.1"/>
    </source>
</evidence>
<evidence type="ECO:0000313" key="3">
    <source>
        <dbReference type="Proteomes" id="UP000198506"/>
    </source>
</evidence>
<reference evidence="2 3" key="1">
    <citation type="submission" date="2016-10" db="EMBL/GenBank/DDBJ databases">
        <authorList>
            <person name="Varghese N."/>
            <person name="Submissions S."/>
        </authorList>
    </citation>
    <scope>NUCLEOTIDE SEQUENCE [LARGE SCALE GENOMIC DNA]</scope>
    <source>
        <strain evidence="2 3">IAM 15147</strain>
    </source>
</reference>
<gene>
    <name evidence="2" type="ORF">SAMN04487783_2749</name>
</gene>
<proteinExistence type="predicted"/>
<accession>A0AA94HQ05</accession>
<dbReference type="Proteomes" id="UP000198506">
    <property type="component" value="Unassembled WGS sequence"/>
</dbReference>
<keyword evidence="1" id="KW-0472">Membrane</keyword>
<keyword evidence="3" id="KW-1185">Reference proteome</keyword>
<dbReference type="RefSeq" id="WP_092919650.1">
    <property type="nucleotide sequence ID" value="NZ_FOZN01000004.1"/>
</dbReference>
<keyword evidence="1" id="KW-1133">Transmembrane helix</keyword>
<dbReference type="AlphaFoldDB" id="A0AA94HQ05"/>
<sequence>MSRVDQLLSRRSLVLGIAGGMRSLTPLAVVALTPGAVPPWPLLERPWGKAALVALAVGELVGDKLAATPSRLSPPALVGRIGAAALAGAALGAGTGRRGAVARAAGVAAAGALLGAVGGYWGRRGIVEGTGMPDPAVALLEDAAAIALSRAAATR</sequence>
<organism evidence="2 3">
    <name type="scientific">Agrococcus baldri</name>
    <dbReference type="NCBI Taxonomy" id="153730"/>
    <lineage>
        <taxon>Bacteria</taxon>
        <taxon>Bacillati</taxon>
        <taxon>Actinomycetota</taxon>
        <taxon>Actinomycetes</taxon>
        <taxon>Micrococcales</taxon>
        <taxon>Microbacteriaceae</taxon>
        <taxon>Agrococcus</taxon>
    </lineage>
</organism>
<evidence type="ECO:0000256" key="1">
    <source>
        <dbReference type="SAM" id="Phobius"/>
    </source>
</evidence>
<keyword evidence="1" id="KW-0812">Transmembrane</keyword>
<protein>
    <submittedName>
        <fullName evidence="2">Uncharacterized membrane protein</fullName>
    </submittedName>
</protein>
<comment type="caution">
    <text evidence="2">The sequence shown here is derived from an EMBL/GenBank/DDBJ whole genome shotgun (WGS) entry which is preliminary data.</text>
</comment>
<feature type="transmembrane region" description="Helical" evidence="1">
    <location>
        <begin position="100"/>
        <end position="122"/>
    </location>
</feature>